<keyword evidence="2" id="KW-1185">Reference proteome</keyword>
<dbReference type="Proteomes" id="UP000831775">
    <property type="component" value="Chromosome"/>
</dbReference>
<protein>
    <submittedName>
        <fullName evidence="1">Type IV toxin-antitoxin system AbiEi family antitoxin domain-containing protein</fullName>
    </submittedName>
</protein>
<evidence type="ECO:0000313" key="1">
    <source>
        <dbReference type="EMBL" id="UOQ60576.1"/>
    </source>
</evidence>
<gene>
    <name evidence="1" type="ORF">MUN76_00875</name>
</gene>
<organism evidence="1 2">
    <name type="scientific">Leucobacter rhizosphaerae</name>
    <dbReference type="NCBI Taxonomy" id="2932245"/>
    <lineage>
        <taxon>Bacteria</taxon>
        <taxon>Bacillati</taxon>
        <taxon>Actinomycetota</taxon>
        <taxon>Actinomycetes</taxon>
        <taxon>Micrococcales</taxon>
        <taxon>Microbacteriaceae</taxon>
        <taxon>Leucobacter</taxon>
    </lineage>
</organism>
<sequence length="327" mass="35896">MAPREINALGSLIRTRAQLLASGASDRGITQGVRAGALLRLSRGFYLRVGEVADLSPEDRHVLQILAVARSTRTDFPFAGHSAASLHRLPLFQFRSARPLVLIPNRAYASSTRCVERRVSVCTSDDLTRASGIRCTSLERTVLDLARHATPERAIVCADAAARARIPEVQGRVPWEALREWQDALLGRLRGYAGHRGVRRAAEIVRAIDGGAESPLESVARWRFISHGYAVDTQVPVPSPNGGTYRVDLELRGFGILCEVDGRAKYTSADLRSGRTADEIVYAEKRRADWIEGTTGKRIVRIAAPELVSDAAFRAWMVSFRIPAPPP</sequence>
<name>A0ABY4FW99_9MICO</name>
<accession>A0ABY4FW99</accession>
<reference evidence="1 2" key="1">
    <citation type="submission" date="2022-04" db="EMBL/GenBank/DDBJ databases">
        <title>Leucobacter sp. isolated from rhizosphere of onion.</title>
        <authorList>
            <person name="Won M."/>
            <person name="Lee C.-M."/>
            <person name="Woen H.-Y."/>
            <person name="Kwon S.-W."/>
        </authorList>
    </citation>
    <scope>NUCLEOTIDE SEQUENCE [LARGE SCALE GENOMIC DNA]</scope>
    <source>
        <strain evidence="1 2">H25R-14</strain>
    </source>
</reference>
<proteinExistence type="predicted"/>
<dbReference type="EMBL" id="CP095043">
    <property type="protein sequence ID" value="UOQ60576.1"/>
    <property type="molecule type" value="Genomic_DNA"/>
</dbReference>
<evidence type="ECO:0000313" key="2">
    <source>
        <dbReference type="Proteomes" id="UP000831775"/>
    </source>
</evidence>
<dbReference type="RefSeq" id="WP_244686330.1">
    <property type="nucleotide sequence ID" value="NZ_CP095043.1"/>
</dbReference>